<dbReference type="Pfam" id="PF02472">
    <property type="entry name" value="ExbD"/>
    <property type="match status" value="1"/>
</dbReference>
<dbReference type="GO" id="GO:0022857">
    <property type="term" value="F:transmembrane transporter activity"/>
    <property type="evidence" value="ECO:0007669"/>
    <property type="project" value="InterPro"/>
</dbReference>
<dbReference type="PANTHER" id="PTHR30558">
    <property type="entry name" value="EXBD MEMBRANE COMPONENT OF PMF-DRIVEN MACROMOLECULE IMPORT SYSTEM"/>
    <property type="match status" value="1"/>
</dbReference>
<keyword evidence="6 8" id="KW-0472">Membrane</keyword>
<dbReference type="PANTHER" id="PTHR30558:SF13">
    <property type="entry name" value="BIOPOLYMER TRANSPORT PROTEIN EXBD2"/>
    <property type="match status" value="1"/>
</dbReference>
<protein>
    <submittedName>
        <fullName evidence="9">Biopolymer transporter ExbD</fullName>
    </submittedName>
</protein>
<evidence type="ECO:0000256" key="3">
    <source>
        <dbReference type="ARBA" id="ARBA00022475"/>
    </source>
</evidence>
<dbReference type="KEGG" id="pspi:PS2015_1498"/>
<dbReference type="Gene3D" id="3.30.420.270">
    <property type="match status" value="1"/>
</dbReference>
<keyword evidence="3" id="KW-1003">Cell membrane</keyword>
<name>A0A0S2KCX4_9GAMM</name>
<dbReference type="RefSeq" id="WP_237113408.1">
    <property type="nucleotide sequence ID" value="NZ_CP013189.1"/>
</dbReference>
<dbReference type="PATRIC" id="fig|1249552.3.peg.1502"/>
<dbReference type="AlphaFoldDB" id="A0A0S2KCX4"/>
<dbReference type="InterPro" id="IPR003400">
    <property type="entry name" value="ExbD"/>
</dbReference>
<keyword evidence="7" id="KW-0813">Transport</keyword>
<gene>
    <name evidence="9" type="ORF">PS2015_1498</name>
</gene>
<sequence length="136" mass="15109">MKTGLMKKRGDDENTGEIDLTPMLDVVFILLIFFIVTSVFITEAGIEVMKPEASTAEPRSKDLILIAVSNDGQIWIDGEQIDSRFIRSRFERRLAETPNASVVIQGDRSAQNEHVMSILRAARDAQIASVSISTEN</sequence>
<keyword evidence="4 7" id="KW-0812">Transmembrane</keyword>
<evidence type="ECO:0000256" key="1">
    <source>
        <dbReference type="ARBA" id="ARBA00004162"/>
    </source>
</evidence>
<keyword evidence="5 8" id="KW-1133">Transmembrane helix</keyword>
<accession>A0A0S2KCX4</accession>
<dbReference type="Proteomes" id="UP000065641">
    <property type="component" value="Chromosome"/>
</dbReference>
<evidence type="ECO:0000256" key="2">
    <source>
        <dbReference type="ARBA" id="ARBA00005811"/>
    </source>
</evidence>
<evidence type="ECO:0000313" key="10">
    <source>
        <dbReference type="Proteomes" id="UP000065641"/>
    </source>
</evidence>
<comment type="similarity">
    <text evidence="2 7">Belongs to the ExbD/TolR family.</text>
</comment>
<organism evidence="9 10">
    <name type="scientific">Pseudohongiella spirulinae</name>
    <dbReference type="NCBI Taxonomy" id="1249552"/>
    <lineage>
        <taxon>Bacteria</taxon>
        <taxon>Pseudomonadati</taxon>
        <taxon>Pseudomonadota</taxon>
        <taxon>Gammaproteobacteria</taxon>
        <taxon>Pseudomonadales</taxon>
        <taxon>Pseudohongiellaceae</taxon>
        <taxon>Pseudohongiella</taxon>
    </lineage>
</organism>
<evidence type="ECO:0000256" key="6">
    <source>
        <dbReference type="ARBA" id="ARBA00023136"/>
    </source>
</evidence>
<evidence type="ECO:0000256" key="8">
    <source>
        <dbReference type="SAM" id="Phobius"/>
    </source>
</evidence>
<evidence type="ECO:0000313" key="9">
    <source>
        <dbReference type="EMBL" id="ALO46155.1"/>
    </source>
</evidence>
<evidence type="ECO:0000256" key="4">
    <source>
        <dbReference type="ARBA" id="ARBA00022692"/>
    </source>
</evidence>
<evidence type="ECO:0000256" key="7">
    <source>
        <dbReference type="RuleBase" id="RU003879"/>
    </source>
</evidence>
<dbReference type="GO" id="GO:0015031">
    <property type="term" value="P:protein transport"/>
    <property type="evidence" value="ECO:0007669"/>
    <property type="project" value="UniProtKB-KW"/>
</dbReference>
<keyword evidence="7" id="KW-0653">Protein transport</keyword>
<proteinExistence type="inferred from homology"/>
<dbReference type="EMBL" id="CP013189">
    <property type="protein sequence ID" value="ALO46155.1"/>
    <property type="molecule type" value="Genomic_DNA"/>
</dbReference>
<comment type="subcellular location">
    <subcellularLocation>
        <location evidence="1">Cell membrane</location>
        <topology evidence="1">Single-pass membrane protein</topology>
    </subcellularLocation>
    <subcellularLocation>
        <location evidence="7">Cell membrane</location>
        <topology evidence="7">Single-pass type II membrane protein</topology>
    </subcellularLocation>
</comment>
<dbReference type="GO" id="GO:0005886">
    <property type="term" value="C:plasma membrane"/>
    <property type="evidence" value="ECO:0007669"/>
    <property type="project" value="UniProtKB-SubCell"/>
</dbReference>
<reference evidence="9 10" key="1">
    <citation type="submission" date="2015-11" db="EMBL/GenBank/DDBJ databases">
        <authorList>
            <person name="Zhang Y."/>
            <person name="Guo Z."/>
        </authorList>
    </citation>
    <scope>NUCLEOTIDE SEQUENCE [LARGE SCALE GENOMIC DNA]</scope>
    <source>
        <strain evidence="9 10">KCTC 32221</strain>
    </source>
</reference>
<keyword evidence="10" id="KW-1185">Reference proteome</keyword>
<dbReference type="STRING" id="1249552.PS2015_1498"/>
<feature type="transmembrane region" description="Helical" evidence="8">
    <location>
        <begin position="20"/>
        <end position="41"/>
    </location>
</feature>
<evidence type="ECO:0000256" key="5">
    <source>
        <dbReference type="ARBA" id="ARBA00022989"/>
    </source>
</evidence>